<gene>
    <name evidence="1" type="ORF">AX774_g269</name>
</gene>
<reference evidence="2" key="1">
    <citation type="submission" date="2017-01" db="EMBL/GenBank/DDBJ databases">
        <authorList>
            <person name="Wang Y."/>
            <person name="White M."/>
            <person name="Kvist S."/>
            <person name="Moncalvo J.-M."/>
        </authorList>
    </citation>
    <scope>NUCLEOTIDE SEQUENCE [LARGE SCALE GENOMIC DNA]</scope>
    <source>
        <strain evidence="2">COL-18-3</strain>
    </source>
</reference>
<dbReference type="AlphaFoldDB" id="A0A1R1PYX4"/>
<accession>A0A1R1PYX4</accession>
<keyword evidence="2" id="KW-1185">Reference proteome</keyword>
<evidence type="ECO:0000313" key="2">
    <source>
        <dbReference type="Proteomes" id="UP000188320"/>
    </source>
</evidence>
<comment type="caution">
    <text evidence="1">The sequence shown here is derived from an EMBL/GenBank/DDBJ whole genome shotgun (WGS) entry which is preliminary data.</text>
</comment>
<dbReference type="EMBL" id="LSSK01000012">
    <property type="protein sequence ID" value="OMH86155.1"/>
    <property type="molecule type" value="Genomic_DNA"/>
</dbReference>
<name>A0A1R1PYX4_ZANCU</name>
<proteinExistence type="predicted"/>
<evidence type="ECO:0000313" key="1">
    <source>
        <dbReference type="EMBL" id="OMH86155.1"/>
    </source>
</evidence>
<organism evidence="1 2">
    <name type="scientific">Zancudomyces culisetae</name>
    <name type="common">Gut fungus</name>
    <name type="synonym">Smittium culisetae</name>
    <dbReference type="NCBI Taxonomy" id="1213189"/>
    <lineage>
        <taxon>Eukaryota</taxon>
        <taxon>Fungi</taxon>
        <taxon>Fungi incertae sedis</taxon>
        <taxon>Zoopagomycota</taxon>
        <taxon>Kickxellomycotina</taxon>
        <taxon>Harpellomycetes</taxon>
        <taxon>Harpellales</taxon>
        <taxon>Legeriomycetaceae</taxon>
        <taxon>Zancudomyces</taxon>
    </lineage>
</organism>
<protein>
    <submittedName>
        <fullName evidence="1">Uncharacterized protein</fullName>
    </submittedName>
</protein>
<sequence>MLNEDTLKDTNSNHPLSELEFHLNYITMLKKRFEVERASITSPQDKKESQADNIFKVVGDESTEKTCAHPRIVELN</sequence>
<dbReference type="Proteomes" id="UP000188320">
    <property type="component" value="Unassembled WGS sequence"/>
</dbReference>